<comment type="similarity">
    <text evidence="2">Belongs to the complex I subunit 4L family.</text>
</comment>
<dbReference type="GO" id="GO:0008137">
    <property type="term" value="F:NADH dehydrogenase (ubiquinone) activity"/>
    <property type="evidence" value="ECO:0007669"/>
    <property type="project" value="UniProtKB-EC"/>
</dbReference>
<accession>A0A3Q8GBK0</accession>
<dbReference type="AlphaFoldDB" id="A0A3Q8GBK0"/>
<evidence type="ECO:0000256" key="3">
    <source>
        <dbReference type="ARBA" id="ARBA00016612"/>
    </source>
</evidence>
<evidence type="ECO:0000256" key="8">
    <source>
        <dbReference type="ARBA" id="ARBA00023136"/>
    </source>
</evidence>
<dbReference type="Pfam" id="PF00420">
    <property type="entry name" value="Oxidored_q2"/>
    <property type="match status" value="1"/>
</dbReference>
<comment type="catalytic activity">
    <reaction evidence="10">
        <text>a ubiquinone + NADH + 5 H(+)(in) = a ubiquinol + NAD(+) + 4 H(+)(out)</text>
        <dbReference type="Rhea" id="RHEA:29091"/>
        <dbReference type="Rhea" id="RHEA-COMP:9565"/>
        <dbReference type="Rhea" id="RHEA-COMP:9566"/>
        <dbReference type="ChEBI" id="CHEBI:15378"/>
        <dbReference type="ChEBI" id="CHEBI:16389"/>
        <dbReference type="ChEBI" id="CHEBI:17976"/>
        <dbReference type="ChEBI" id="CHEBI:57540"/>
        <dbReference type="ChEBI" id="CHEBI:57945"/>
        <dbReference type="EC" id="7.1.1.2"/>
    </reaction>
</comment>
<organism evidence="13">
    <name type="scientific">Tettigades lacertosa</name>
    <dbReference type="NCBI Taxonomy" id="1986886"/>
    <lineage>
        <taxon>Eukaryota</taxon>
        <taxon>Metazoa</taxon>
        <taxon>Ecdysozoa</taxon>
        <taxon>Arthropoda</taxon>
        <taxon>Hexapoda</taxon>
        <taxon>Insecta</taxon>
        <taxon>Pterygota</taxon>
        <taxon>Neoptera</taxon>
        <taxon>Paraneoptera</taxon>
        <taxon>Hemiptera</taxon>
        <taxon>Auchenorrhyncha</taxon>
        <taxon>Cicadoidea</taxon>
        <taxon>Cicadidae</taxon>
        <taxon>Tibicininae</taxon>
        <taxon>Tettigadini</taxon>
        <taxon>Tettigades</taxon>
    </lineage>
</organism>
<evidence type="ECO:0000256" key="12">
    <source>
        <dbReference type="SAM" id="SignalP"/>
    </source>
</evidence>
<feature type="transmembrane region" description="Helical" evidence="11">
    <location>
        <begin position="32"/>
        <end position="52"/>
    </location>
</feature>
<keyword evidence="12" id="KW-0732">Signal</keyword>
<evidence type="ECO:0000256" key="5">
    <source>
        <dbReference type="ARBA" id="ARBA00022967"/>
    </source>
</evidence>
<keyword evidence="5" id="KW-1278">Translocase</keyword>
<reference evidence="13" key="1">
    <citation type="journal article" date="2018" name="J. Hered.">
        <title>One hundred mitochondrial genomes of cicadas.</title>
        <authorList>
            <person name="Lukasik P."/>
            <person name="Chong R.A."/>
            <person name="Nazario K."/>
            <person name="Matsuura Y."/>
            <person name="Bublitz D."/>
            <person name="Campbell M.A."/>
            <person name="Meyer M."/>
            <person name="Van Leuven J.T."/>
            <person name="Pessacq P."/>
            <person name="Veloso C."/>
            <person name="Simon C."/>
            <person name="McCutcheon J.P."/>
        </authorList>
    </citation>
    <scope>NUCLEOTIDE SEQUENCE</scope>
    <source>
        <strain evidence="13">PL699</strain>
        <tissue evidence="13">Leg</tissue>
    </source>
</reference>
<evidence type="ECO:0000256" key="4">
    <source>
        <dbReference type="ARBA" id="ARBA00022692"/>
    </source>
</evidence>
<feature type="signal peptide" evidence="12">
    <location>
        <begin position="1"/>
        <end position="18"/>
    </location>
</feature>
<dbReference type="Gene3D" id="1.10.287.3510">
    <property type="match status" value="1"/>
</dbReference>
<sequence length="96" mass="10709">MNMSLFCYLMMYCSGVVSLCLARKHVMLSLLSLEFIILSLFCVFGIIVVSMISESYMMLMFLTFSVCEGVTGLSILVTMIRSHGNDHLSSMNLSVC</sequence>
<keyword evidence="7" id="KW-0520">NAD</keyword>
<protein>
    <recommendedName>
        <fullName evidence="3">NADH-ubiquinone oxidoreductase chain 4L</fullName>
    </recommendedName>
    <alternativeName>
        <fullName evidence="9">NADH dehydrogenase subunit 4L</fullName>
    </alternativeName>
</protein>
<comment type="subcellular location">
    <subcellularLocation>
        <location evidence="1">Membrane</location>
        <topology evidence="1">Multi-pass membrane protein</topology>
    </subcellularLocation>
</comment>
<keyword evidence="13" id="KW-0496">Mitochondrion</keyword>
<evidence type="ECO:0000256" key="1">
    <source>
        <dbReference type="ARBA" id="ARBA00004141"/>
    </source>
</evidence>
<evidence type="ECO:0000256" key="9">
    <source>
        <dbReference type="ARBA" id="ARBA00031586"/>
    </source>
</evidence>
<gene>
    <name evidence="13" type="primary">nad4l</name>
</gene>
<keyword evidence="6 11" id="KW-1133">Transmembrane helix</keyword>
<evidence type="ECO:0000256" key="6">
    <source>
        <dbReference type="ARBA" id="ARBA00022989"/>
    </source>
</evidence>
<proteinExistence type="inferred from homology"/>
<feature type="transmembrane region" description="Helical" evidence="11">
    <location>
        <begin position="59"/>
        <end position="80"/>
    </location>
</feature>
<keyword evidence="4 11" id="KW-0812">Transmembrane</keyword>
<evidence type="ECO:0000256" key="10">
    <source>
        <dbReference type="ARBA" id="ARBA00049551"/>
    </source>
</evidence>
<geneLocation type="mitochondrion" evidence="13"/>
<evidence type="ECO:0000256" key="11">
    <source>
        <dbReference type="SAM" id="Phobius"/>
    </source>
</evidence>
<keyword evidence="8 11" id="KW-0472">Membrane</keyword>
<dbReference type="InterPro" id="IPR039428">
    <property type="entry name" value="NUOK/Mnh_C1-like"/>
</dbReference>
<evidence type="ECO:0000256" key="2">
    <source>
        <dbReference type="ARBA" id="ARBA00010519"/>
    </source>
</evidence>
<name>A0A3Q8GBK0_9HEMI</name>
<dbReference type="EMBL" id="MG737783">
    <property type="protein sequence ID" value="AWV84052.1"/>
    <property type="molecule type" value="Genomic_DNA"/>
</dbReference>
<evidence type="ECO:0000256" key="7">
    <source>
        <dbReference type="ARBA" id="ARBA00023027"/>
    </source>
</evidence>
<evidence type="ECO:0000313" key="13">
    <source>
        <dbReference type="EMBL" id="AWV84052.1"/>
    </source>
</evidence>
<dbReference type="GO" id="GO:0016020">
    <property type="term" value="C:membrane"/>
    <property type="evidence" value="ECO:0007669"/>
    <property type="project" value="UniProtKB-SubCell"/>
</dbReference>
<feature type="chain" id="PRO_5018773611" description="NADH-ubiquinone oxidoreductase chain 4L" evidence="12">
    <location>
        <begin position="19"/>
        <end position="96"/>
    </location>
</feature>